<evidence type="ECO:0000313" key="2">
    <source>
        <dbReference type="EMBL" id="KAF6163132.1"/>
    </source>
</evidence>
<dbReference type="EMBL" id="JACGCM010000999">
    <property type="protein sequence ID" value="KAF6163132.1"/>
    <property type="molecule type" value="Genomic_DNA"/>
</dbReference>
<dbReference type="OrthoDB" id="677207at2759"/>
<proteinExistence type="predicted"/>
<evidence type="ECO:0000313" key="3">
    <source>
        <dbReference type="Proteomes" id="UP000541444"/>
    </source>
</evidence>
<dbReference type="Proteomes" id="UP000541444">
    <property type="component" value="Unassembled WGS sequence"/>
</dbReference>
<evidence type="ECO:0000256" key="1">
    <source>
        <dbReference type="SAM" id="MobiDB-lite"/>
    </source>
</evidence>
<organism evidence="2 3">
    <name type="scientific">Kingdonia uniflora</name>
    <dbReference type="NCBI Taxonomy" id="39325"/>
    <lineage>
        <taxon>Eukaryota</taxon>
        <taxon>Viridiplantae</taxon>
        <taxon>Streptophyta</taxon>
        <taxon>Embryophyta</taxon>
        <taxon>Tracheophyta</taxon>
        <taxon>Spermatophyta</taxon>
        <taxon>Magnoliopsida</taxon>
        <taxon>Ranunculales</taxon>
        <taxon>Circaeasteraceae</taxon>
        <taxon>Kingdonia</taxon>
    </lineage>
</organism>
<dbReference type="AlphaFoldDB" id="A0A7J7N7U6"/>
<feature type="region of interest" description="Disordered" evidence="1">
    <location>
        <begin position="1"/>
        <end position="20"/>
    </location>
</feature>
<name>A0A7J7N7U6_9MAGN</name>
<keyword evidence="3" id="KW-1185">Reference proteome</keyword>
<evidence type="ECO:0008006" key="4">
    <source>
        <dbReference type="Google" id="ProtNLM"/>
    </source>
</evidence>
<sequence>KEYITERDKKKKEYISKSDKKKEEREASIIELKERKTKVVVNLEAQFQAQNDQKVMAMDMSTLDDTQRVYWEVQRNAVMTRIFKANNNNA</sequence>
<accession>A0A7J7N7U6</accession>
<gene>
    <name evidence="2" type="ORF">GIB67_024996</name>
</gene>
<protein>
    <recommendedName>
        <fullName evidence="4">No apical meristem-associated C-terminal domain-containing protein</fullName>
    </recommendedName>
</protein>
<feature type="non-terminal residue" evidence="2">
    <location>
        <position position="1"/>
    </location>
</feature>
<reference evidence="2 3" key="1">
    <citation type="journal article" date="2020" name="IScience">
        <title>Genome Sequencing of the Endangered Kingdonia uniflora (Circaeasteraceae, Ranunculales) Reveals Potential Mechanisms of Evolutionary Specialization.</title>
        <authorList>
            <person name="Sun Y."/>
            <person name="Deng T."/>
            <person name="Zhang A."/>
            <person name="Moore M.J."/>
            <person name="Landis J.B."/>
            <person name="Lin N."/>
            <person name="Zhang H."/>
            <person name="Zhang X."/>
            <person name="Huang J."/>
            <person name="Zhang X."/>
            <person name="Sun H."/>
            <person name="Wang H."/>
        </authorList>
    </citation>
    <scope>NUCLEOTIDE SEQUENCE [LARGE SCALE GENOMIC DNA]</scope>
    <source>
        <strain evidence="2">TB1705</strain>
        <tissue evidence="2">Leaf</tissue>
    </source>
</reference>
<comment type="caution">
    <text evidence="2">The sequence shown here is derived from an EMBL/GenBank/DDBJ whole genome shotgun (WGS) entry which is preliminary data.</text>
</comment>